<accession>A0AAV7JMQ0</accession>
<dbReference type="Gene3D" id="1.20.5.340">
    <property type="match status" value="1"/>
</dbReference>
<evidence type="ECO:0000313" key="3">
    <source>
        <dbReference type="EMBL" id="KAI6650218.1"/>
    </source>
</evidence>
<name>A0AAV7JMQ0_9METZ</name>
<dbReference type="SUPFAM" id="SSF49599">
    <property type="entry name" value="TRAF domain-like"/>
    <property type="match status" value="1"/>
</dbReference>
<organism evidence="3 4">
    <name type="scientific">Oopsacas minuta</name>
    <dbReference type="NCBI Taxonomy" id="111878"/>
    <lineage>
        <taxon>Eukaryota</taxon>
        <taxon>Metazoa</taxon>
        <taxon>Porifera</taxon>
        <taxon>Hexactinellida</taxon>
        <taxon>Hexasterophora</taxon>
        <taxon>Lyssacinosida</taxon>
        <taxon>Leucopsacidae</taxon>
        <taxon>Oopsacas</taxon>
    </lineage>
</organism>
<dbReference type="Gene3D" id="2.60.210.10">
    <property type="entry name" value="Apoptosis, Tumor Necrosis Factor Receptor Associated Protein 2, Chain A"/>
    <property type="match status" value="1"/>
</dbReference>
<dbReference type="Proteomes" id="UP001165289">
    <property type="component" value="Unassembled WGS sequence"/>
</dbReference>
<comment type="caution">
    <text evidence="3">The sequence shown here is derived from an EMBL/GenBank/DDBJ whole genome shotgun (WGS) entry which is preliminary data.</text>
</comment>
<dbReference type="InterPro" id="IPR008974">
    <property type="entry name" value="TRAF-like"/>
</dbReference>
<proteinExistence type="predicted"/>
<dbReference type="Pfam" id="PF22486">
    <property type="entry name" value="MATH_2"/>
    <property type="match status" value="1"/>
</dbReference>
<feature type="compositionally biased region" description="Polar residues" evidence="1">
    <location>
        <begin position="1"/>
        <end position="15"/>
    </location>
</feature>
<sequence>MQSHEQSIQSHELSVQSHEQSIQSHKQSIQSHELSIHSHEQSIQSHKQSIQSHELSIHSHKQSIQSTKQSIQSTKPYTLLSTIQLEWKIKGVKQNIENKGNTLSDPFYVGLYKCQGYIEWNCLNADKVGVFICIMKGAYDDKLHWLIRYKYTLILLNHININNNYETLLK</sequence>
<feature type="domain" description="MATH" evidence="2">
    <location>
        <begin position="86"/>
        <end position="164"/>
    </location>
</feature>
<dbReference type="AlphaFoldDB" id="A0AAV7JMQ0"/>
<protein>
    <recommendedName>
        <fullName evidence="2">MATH domain-containing protein</fullName>
    </recommendedName>
</protein>
<evidence type="ECO:0000256" key="1">
    <source>
        <dbReference type="SAM" id="MobiDB-lite"/>
    </source>
</evidence>
<dbReference type="InterPro" id="IPR002083">
    <property type="entry name" value="MATH/TRAF_dom"/>
</dbReference>
<evidence type="ECO:0000313" key="4">
    <source>
        <dbReference type="Proteomes" id="UP001165289"/>
    </source>
</evidence>
<gene>
    <name evidence="3" type="ORF">LOD99_6135</name>
</gene>
<feature type="compositionally biased region" description="Low complexity" evidence="1">
    <location>
        <begin position="41"/>
        <end position="51"/>
    </location>
</feature>
<evidence type="ECO:0000259" key="2">
    <source>
        <dbReference type="Pfam" id="PF22486"/>
    </source>
</evidence>
<keyword evidence="4" id="KW-1185">Reference proteome</keyword>
<feature type="compositionally biased region" description="Low complexity" evidence="1">
    <location>
        <begin position="16"/>
        <end position="33"/>
    </location>
</feature>
<feature type="region of interest" description="Disordered" evidence="1">
    <location>
        <begin position="1"/>
        <end position="51"/>
    </location>
</feature>
<reference evidence="3 4" key="1">
    <citation type="journal article" date="2023" name="BMC Biol.">
        <title>The compact genome of the sponge Oopsacas minuta (Hexactinellida) is lacking key metazoan core genes.</title>
        <authorList>
            <person name="Santini S."/>
            <person name="Schenkelaars Q."/>
            <person name="Jourda C."/>
            <person name="Duchesne M."/>
            <person name="Belahbib H."/>
            <person name="Rocher C."/>
            <person name="Selva M."/>
            <person name="Riesgo A."/>
            <person name="Vervoort M."/>
            <person name="Leys S.P."/>
            <person name="Kodjabachian L."/>
            <person name="Le Bivic A."/>
            <person name="Borchiellini C."/>
            <person name="Claverie J.M."/>
            <person name="Renard E."/>
        </authorList>
    </citation>
    <scope>NUCLEOTIDE SEQUENCE [LARGE SCALE GENOMIC DNA]</scope>
    <source>
        <strain evidence="3">SPO-2</strain>
    </source>
</reference>
<dbReference type="EMBL" id="JAKMXF010000313">
    <property type="protein sequence ID" value="KAI6650218.1"/>
    <property type="molecule type" value="Genomic_DNA"/>
</dbReference>